<accession>A0A1S8CL14</accession>
<dbReference type="OrthoDB" id="5801519at2"/>
<evidence type="ECO:0000313" key="5">
    <source>
        <dbReference type="EMBL" id="OMQ23681.1"/>
    </source>
</evidence>
<sequence>MDYLIEQKMLYNSDDGTLHFLEDTTEDIVTLTPVLSRILQLLIDKQGQLITKDEFLVKVWDDYGRLGSSHTLNQYLSTLRKIFYKHLNEKAIITVSKQGYMLSPDIVITKIDVPLQTTHVSEDEQTPISVEKSIPIETEWPTTKKFKLNSLLKYSILYVAIMSLAVTVGLWLRADTYSLPKINVFPLGMIGECPVLTFSDNKNEAWKKEAIKIANYHASTYNLTCAANTTFYFYINENGINKQKGSYSILTKCVQAGASSDECLTTRVSR</sequence>
<dbReference type="SMART" id="SM00862">
    <property type="entry name" value="Trans_reg_C"/>
    <property type="match status" value="1"/>
</dbReference>
<keyword evidence="6" id="KW-1185">Reference proteome</keyword>
<keyword evidence="3" id="KW-1133">Transmembrane helix</keyword>
<comment type="caution">
    <text evidence="5">The sequence shown here is derived from an EMBL/GenBank/DDBJ whole genome shotgun (WGS) entry which is preliminary data.</text>
</comment>
<gene>
    <name evidence="5" type="ORF">BMI79_09205</name>
</gene>
<keyword evidence="1 2" id="KW-0238">DNA-binding</keyword>
<feature type="domain" description="OmpR/PhoB-type" evidence="4">
    <location>
        <begin position="2"/>
        <end position="104"/>
    </location>
</feature>
<organism evidence="5 6">
    <name type="scientific">Serratia oryzae</name>
    <dbReference type="NCBI Taxonomy" id="2034155"/>
    <lineage>
        <taxon>Bacteria</taxon>
        <taxon>Pseudomonadati</taxon>
        <taxon>Pseudomonadota</taxon>
        <taxon>Gammaproteobacteria</taxon>
        <taxon>Enterobacterales</taxon>
        <taxon>Yersiniaceae</taxon>
        <taxon>Serratia</taxon>
    </lineage>
</organism>
<dbReference type="InterPro" id="IPR016032">
    <property type="entry name" value="Sig_transdc_resp-reg_C-effctor"/>
</dbReference>
<dbReference type="GO" id="GO:0000160">
    <property type="term" value="P:phosphorelay signal transduction system"/>
    <property type="evidence" value="ECO:0007669"/>
    <property type="project" value="InterPro"/>
</dbReference>
<dbReference type="GO" id="GO:0006355">
    <property type="term" value="P:regulation of DNA-templated transcription"/>
    <property type="evidence" value="ECO:0007669"/>
    <property type="project" value="InterPro"/>
</dbReference>
<proteinExistence type="predicted"/>
<keyword evidence="3" id="KW-0472">Membrane</keyword>
<evidence type="ECO:0000256" key="3">
    <source>
        <dbReference type="SAM" id="Phobius"/>
    </source>
</evidence>
<dbReference type="AlphaFoldDB" id="A0A1S8CL14"/>
<dbReference type="Pfam" id="PF00486">
    <property type="entry name" value="Trans_reg_C"/>
    <property type="match status" value="1"/>
</dbReference>
<dbReference type="InterPro" id="IPR001867">
    <property type="entry name" value="OmpR/PhoB-type_DNA-bd"/>
</dbReference>
<evidence type="ECO:0000256" key="1">
    <source>
        <dbReference type="ARBA" id="ARBA00023125"/>
    </source>
</evidence>
<dbReference type="CDD" id="cd00383">
    <property type="entry name" value="trans_reg_C"/>
    <property type="match status" value="1"/>
</dbReference>
<evidence type="ECO:0000259" key="4">
    <source>
        <dbReference type="PROSITE" id="PS51755"/>
    </source>
</evidence>
<feature type="DNA-binding region" description="OmpR/PhoB-type" evidence="2">
    <location>
        <begin position="2"/>
        <end position="104"/>
    </location>
</feature>
<dbReference type="InterPro" id="IPR036388">
    <property type="entry name" value="WH-like_DNA-bd_sf"/>
</dbReference>
<reference evidence="5 6" key="1">
    <citation type="submission" date="2016-11" db="EMBL/GenBank/DDBJ databases">
        <title>Rahnella oryzae sp. nov., isolated from rice root.</title>
        <authorList>
            <person name="Zhang X.-X."/>
            <person name="Zhang J."/>
        </authorList>
    </citation>
    <scope>NUCLEOTIDE SEQUENCE [LARGE SCALE GENOMIC DNA]</scope>
    <source>
        <strain evidence="5 6">J11-6</strain>
    </source>
</reference>
<dbReference type="RefSeq" id="WP_076941887.1">
    <property type="nucleotide sequence ID" value="NZ_MOXD01000004.1"/>
</dbReference>
<protein>
    <recommendedName>
        <fullName evidence="4">OmpR/PhoB-type domain-containing protein</fullName>
    </recommendedName>
</protein>
<dbReference type="STRING" id="2034155.BMI79_09205"/>
<name>A0A1S8CL14_9GAMM</name>
<dbReference type="GO" id="GO:0003677">
    <property type="term" value="F:DNA binding"/>
    <property type="evidence" value="ECO:0007669"/>
    <property type="project" value="UniProtKB-UniRule"/>
</dbReference>
<evidence type="ECO:0000256" key="2">
    <source>
        <dbReference type="PROSITE-ProRule" id="PRU01091"/>
    </source>
</evidence>
<evidence type="ECO:0000313" key="6">
    <source>
        <dbReference type="Proteomes" id="UP000216021"/>
    </source>
</evidence>
<dbReference type="PROSITE" id="PS51755">
    <property type="entry name" value="OMPR_PHOB"/>
    <property type="match status" value="1"/>
</dbReference>
<dbReference type="EMBL" id="MOXD01000004">
    <property type="protein sequence ID" value="OMQ23681.1"/>
    <property type="molecule type" value="Genomic_DNA"/>
</dbReference>
<dbReference type="Proteomes" id="UP000216021">
    <property type="component" value="Unassembled WGS sequence"/>
</dbReference>
<feature type="transmembrane region" description="Helical" evidence="3">
    <location>
        <begin position="151"/>
        <end position="172"/>
    </location>
</feature>
<dbReference type="Gene3D" id="1.10.10.10">
    <property type="entry name" value="Winged helix-like DNA-binding domain superfamily/Winged helix DNA-binding domain"/>
    <property type="match status" value="1"/>
</dbReference>
<keyword evidence="3" id="KW-0812">Transmembrane</keyword>
<dbReference type="SUPFAM" id="SSF46894">
    <property type="entry name" value="C-terminal effector domain of the bipartite response regulators"/>
    <property type="match status" value="1"/>
</dbReference>